<evidence type="ECO:0000313" key="3">
    <source>
        <dbReference type="Proteomes" id="UP000663831"/>
    </source>
</evidence>
<organism evidence="2 3">
    <name type="scientific">Rhizoctonia solani</name>
    <dbReference type="NCBI Taxonomy" id="456999"/>
    <lineage>
        <taxon>Eukaryota</taxon>
        <taxon>Fungi</taxon>
        <taxon>Dikarya</taxon>
        <taxon>Basidiomycota</taxon>
        <taxon>Agaricomycotina</taxon>
        <taxon>Agaricomycetes</taxon>
        <taxon>Cantharellales</taxon>
        <taxon>Ceratobasidiaceae</taxon>
        <taxon>Rhizoctonia</taxon>
    </lineage>
</organism>
<evidence type="ECO:0000256" key="1">
    <source>
        <dbReference type="SAM" id="MobiDB-lite"/>
    </source>
</evidence>
<gene>
    <name evidence="2" type="ORF">RDB_LOCUS96283</name>
</gene>
<feature type="region of interest" description="Disordered" evidence="1">
    <location>
        <begin position="108"/>
        <end position="133"/>
    </location>
</feature>
<protein>
    <submittedName>
        <fullName evidence="2">Uncharacterized protein</fullName>
    </submittedName>
</protein>
<reference evidence="2" key="1">
    <citation type="submission" date="2021-01" db="EMBL/GenBank/DDBJ databases">
        <authorList>
            <person name="Kaushik A."/>
        </authorList>
    </citation>
    <scope>NUCLEOTIDE SEQUENCE</scope>
    <source>
        <strain evidence="2">AG3-1AP</strain>
    </source>
</reference>
<evidence type="ECO:0000313" key="2">
    <source>
        <dbReference type="EMBL" id="CAE6478679.1"/>
    </source>
</evidence>
<accession>A0A8H3CF14</accession>
<dbReference type="EMBL" id="CAJMWV010003244">
    <property type="protein sequence ID" value="CAE6478679.1"/>
    <property type="molecule type" value="Genomic_DNA"/>
</dbReference>
<name>A0A8H3CF14_9AGAM</name>
<proteinExistence type="predicted"/>
<sequence>MSPKLWHWAYFQTRAQLYSNPDAPKDFHGNNQNFENTWCTACIHDFKKCANESDEQLLAQGLISEIRSSKELLDSAIKNVHPVSGRREGFEVHIRRCNLIDKEAKTRLRRESTRGQHALSQGSPMVREQSSDSEVSATFDSLLLSRLSKAQQERFESDLCK</sequence>
<feature type="non-terminal residue" evidence="2">
    <location>
        <position position="1"/>
    </location>
</feature>
<dbReference type="AlphaFoldDB" id="A0A8H3CF14"/>
<comment type="caution">
    <text evidence="2">The sequence shown here is derived from an EMBL/GenBank/DDBJ whole genome shotgun (WGS) entry which is preliminary data.</text>
</comment>
<dbReference type="Proteomes" id="UP000663831">
    <property type="component" value="Unassembled WGS sequence"/>
</dbReference>